<dbReference type="InterPro" id="IPR039425">
    <property type="entry name" value="RNA_pol_sigma-70-like"/>
</dbReference>
<keyword evidence="3" id="KW-0731">Sigma factor</keyword>
<dbReference type="PANTHER" id="PTHR43133:SF8">
    <property type="entry name" value="RNA POLYMERASE SIGMA FACTOR HI_1459-RELATED"/>
    <property type="match status" value="1"/>
</dbReference>
<dbReference type="InterPro" id="IPR013325">
    <property type="entry name" value="RNA_pol_sigma_r2"/>
</dbReference>
<evidence type="ECO:0000256" key="4">
    <source>
        <dbReference type="ARBA" id="ARBA00023125"/>
    </source>
</evidence>
<keyword evidence="4" id="KW-0238">DNA-binding</keyword>
<comment type="similarity">
    <text evidence="1">Belongs to the sigma-70 factor family. ECF subfamily.</text>
</comment>
<dbReference type="EMBL" id="JAINZZ010000051">
    <property type="protein sequence ID" value="MBY8881570.1"/>
    <property type="molecule type" value="Genomic_DNA"/>
</dbReference>
<sequence>MYRGDYVRWASLYLGSRADAEDAVGEAMVELLGKWPTVLTQEEPAAYAWWLVKNRVKDAARSRSRHQKLADAIFTVTALQEAADPIGELENSLAVWQAIDALPDRQHDVVLMRYSLGLTVPETAAVLGITEATVRSTVRDARRRLRAALDLDTKKGHADDRSEVA</sequence>
<dbReference type="CDD" id="cd06171">
    <property type="entry name" value="Sigma70_r4"/>
    <property type="match status" value="1"/>
</dbReference>
<name>A0ABS7QEI1_9ACTN</name>
<accession>A0ABS7QEI1</accession>
<reference evidence="8 9" key="1">
    <citation type="submission" date="2021-08" db="EMBL/GenBank/DDBJ databases">
        <title>WGS of actinomycetes from Thailand.</title>
        <authorList>
            <person name="Thawai C."/>
        </authorList>
    </citation>
    <scope>NUCLEOTIDE SEQUENCE [LARGE SCALE GENOMIC DNA]</scope>
    <source>
        <strain evidence="8 9">PLK6-54</strain>
    </source>
</reference>
<gene>
    <name evidence="8" type="ORF">K7862_28595</name>
</gene>
<evidence type="ECO:0000313" key="9">
    <source>
        <dbReference type="Proteomes" id="UP000778578"/>
    </source>
</evidence>
<evidence type="ECO:0000256" key="5">
    <source>
        <dbReference type="ARBA" id="ARBA00023163"/>
    </source>
</evidence>
<evidence type="ECO:0000313" key="8">
    <source>
        <dbReference type="EMBL" id="MBY8881570.1"/>
    </source>
</evidence>
<dbReference type="Gene3D" id="1.10.10.10">
    <property type="entry name" value="Winged helix-like DNA-binding domain superfamily/Winged helix DNA-binding domain"/>
    <property type="match status" value="1"/>
</dbReference>
<keyword evidence="9" id="KW-1185">Reference proteome</keyword>
<evidence type="ECO:0000256" key="1">
    <source>
        <dbReference type="ARBA" id="ARBA00010641"/>
    </source>
</evidence>
<evidence type="ECO:0000256" key="2">
    <source>
        <dbReference type="ARBA" id="ARBA00023015"/>
    </source>
</evidence>
<comment type="caution">
    <text evidence="8">The sequence shown here is derived from an EMBL/GenBank/DDBJ whole genome shotgun (WGS) entry which is preliminary data.</text>
</comment>
<protein>
    <submittedName>
        <fullName evidence="8">Sigma-70 family RNA polymerase sigma factor</fullName>
    </submittedName>
</protein>
<organism evidence="8 9">
    <name type="scientific">Actinacidiphila acidipaludis</name>
    <dbReference type="NCBI Taxonomy" id="2873382"/>
    <lineage>
        <taxon>Bacteria</taxon>
        <taxon>Bacillati</taxon>
        <taxon>Actinomycetota</taxon>
        <taxon>Actinomycetes</taxon>
        <taxon>Kitasatosporales</taxon>
        <taxon>Streptomycetaceae</taxon>
        <taxon>Actinacidiphila</taxon>
    </lineage>
</organism>
<dbReference type="Pfam" id="PF08281">
    <property type="entry name" value="Sigma70_r4_2"/>
    <property type="match status" value="1"/>
</dbReference>
<dbReference type="InterPro" id="IPR014284">
    <property type="entry name" value="RNA_pol_sigma-70_dom"/>
</dbReference>
<feature type="domain" description="RNA polymerase sigma-70 region 2" evidence="6">
    <location>
        <begin position="2"/>
        <end position="65"/>
    </location>
</feature>
<dbReference type="InterPro" id="IPR013324">
    <property type="entry name" value="RNA_pol_sigma_r3/r4-like"/>
</dbReference>
<dbReference type="Gene3D" id="1.10.1740.10">
    <property type="match status" value="1"/>
</dbReference>
<dbReference type="InterPro" id="IPR036388">
    <property type="entry name" value="WH-like_DNA-bd_sf"/>
</dbReference>
<keyword evidence="2" id="KW-0805">Transcription regulation</keyword>
<dbReference type="NCBIfam" id="TIGR02937">
    <property type="entry name" value="sigma70-ECF"/>
    <property type="match status" value="1"/>
</dbReference>
<dbReference type="InterPro" id="IPR007627">
    <property type="entry name" value="RNA_pol_sigma70_r2"/>
</dbReference>
<dbReference type="SUPFAM" id="SSF88946">
    <property type="entry name" value="Sigma2 domain of RNA polymerase sigma factors"/>
    <property type="match status" value="1"/>
</dbReference>
<proteinExistence type="inferred from homology"/>
<evidence type="ECO:0000259" key="7">
    <source>
        <dbReference type="Pfam" id="PF08281"/>
    </source>
</evidence>
<dbReference type="InterPro" id="IPR013249">
    <property type="entry name" value="RNA_pol_sigma70_r4_t2"/>
</dbReference>
<dbReference type="Proteomes" id="UP000778578">
    <property type="component" value="Unassembled WGS sequence"/>
</dbReference>
<dbReference type="PANTHER" id="PTHR43133">
    <property type="entry name" value="RNA POLYMERASE ECF-TYPE SIGMA FACTO"/>
    <property type="match status" value="1"/>
</dbReference>
<keyword evidence="5" id="KW-0804">Transcription</keyword>
<feature type="domain" description="RNA polymerase sigma factor 70 region 4 type 2" evidence="7">
    <location>
        <begin position="93"/>
        <end position="145"/>
    </location>
</feature>
<evidence type="ECO:0000256" key="3">
    <source>
        <dbReference type="ARBA" id="ARBA00023082"/>
    </source>
</evidence>
<dbReference type="SUPFAM" id="SSF88659">
    <property type="entry name" value="Sigma3 and sigma4 domains of RNA polymerase sigma factors"/>
    <property type="match status" value="1"/>
</dbReference>
<evidence type="ECO:0000259" key="6">
    <source>
        <dbReference type="Pfam" id="PF04542"/>
    </source>
</evidence>
<dbReference type="Pfam" id="PF04542">
    <property type="entry name" value="Sigma70_r2"/>
    <property type="match status" value="1"/>
</dbReference>